<dbReference type="RefSeq" id="WP_257315863.1">
    <property type="nucleotide sequence ID" value="NZ_JANFDG010000015.1"/>
</dbReference>
<dbReference type="GO" id="GO:0016829">
    <property type="term" value="F:lyase activity"/>
    <property type="evidence" value="ECO:0007669"/>
    <property type="project" value="UniProtKB-KW"/>
</dbReference>
<feature type="domain" description="HpcH/HpaI aldolase/citrate lyase" evidence="4">
    <location>
        <begin position="20"/>
        <end position="208"/>
    </location>
</feature>
<organism evidence="5 6">
    <name type="scientific">Shinella pollutisoli</name>
    <dbReference type="NCBI Taxonomy" id="2250594"/>
    <lineage>
        <taxon>Bacteria</taxon>
        <taxon>Pseudomonadati</taxon>
        <taxon>Pseudomonadota</taxon>
        <taxon>Alphaproteobacteria</taxon>
        <taxon>Hyphomicrobiales</taxon>
        <taxon>Rhizobiaceae</taxon>
        <taxon>Shinella</taxon>
    </lineage>
</organism>
<evidence type="ECO:0000313" key="5">
    <source>
        <dbReference type="EMBL" id="MFC3072029.1"/>
    </source>
</evidence>
<reference evidence="6" key="1">
    <citation type="journal article" date="2019" name="Int. J. Syst. Evol. Microbiol.">
        <title>The Global Catalogue of Microorganisms (GCM) 10K type strain sequencing project: providing services to taxonomists for standard genome sequencing and annotation.</title>
        <authorList>
            <consortium name="The Broad Institute Genomics Platform"/>
            <consortium name="The Broad Institute Genome Sequencing Center for Infectious Disease"/>
            <person name="Wu L."/>
            <person name="Ma J."/>
        </authorList>
    </citation>
    <scope>NUCLEOTIDE SEQUENCE [LARGE SCALE GENOMIC DNA]</scope>
    <source>
        <strain evidence="6">KCTC 52677</strain>
    </source>
</reference>
<evidence type="ECO:0000313" key="6">
    <source>
        <dbReference type="Proteomes" id="UP001595377"/>
    </source>
</evidence>
<keyword evidence="3 5" id="KW-0456">Lyase</keyword>
<dbReference type="PANTHER" id="PTHR30502">
    <property type="entry name" value="2-KETO-3-DEOXY-L-RHAMNONATE ALDOLASE"/>
    <property type="match status" value="1"/>
</dbReference>
<keyword evidence="6" id="KW-1185">Reference proteome</keyword>
<dbReference type="Pfam" id="PF03328">
    <property type="entry name" value="HpcH_HpaI"/>
    <property type="match status" value="1"/>
</dbReference>
<evidence type="ECO:0000256" key="1">
    <source>
        <dbReference type="ARBA" id="ARBA00005568"/>
    </source>
</evidence>
<evidence type="ECO:0000256" key="2">
    <source>
        <dbReference type="ARBA" id="ARBA00022723"/>
    </source>
</evidence>
<dbReference type="EMBL" id="JBHRSP010000003">
    <property type="protein sequence ID" value="MFC3072029.1"/>
    <property type="molecule type" value="Genomic_DNA"/>
</dbReference>
<dbReference type="InterPro" id="IPR005000">
    <property type="entry name" value="Aldolase/citrate-lyase_domain"/>
</dbReference>
<dbReference type="Proteomes" id="UP001595377">
    <property type="component" value="Unassembled WGS sequence"/>
</dbReference>
<evidence type="ECO:0000259" key="4">
    <source>
        <dbReference type="Pfam" id="PF03328"/>
    </source>
</evidence>
<dbReference type="InterPro" id="IPR040442">
    <property type="entry name" value="Pyrv_kinase-like_dom_sf"/>
</dbReference>
<sequence length="253" mass="26085">MRPNRVRERWNAGEAAVSGWLSFGNSYTAEIVGLSGVDCVTIDLQHAMTDVSDMIVMLQAISATPATPFVRVPNAEPGIIMKALDAGSYGIICPLVNSVGDAKALVDASSYPPLGGRSFGPARGLLYGGPDYAQHADATIVRLAMIETREGLAAVDDICAVDGLDGIFVGPSDLGLNLGRGTAADPSDSDVRAAIDRCLAAAKAAGKRAGLFCPSGAVARRRAEQGFDFVVPNSDANLLKAALAAELAVIGKA</sequence>
<protein>
    <submittedName>
        <fullName evidence="5">HpcH/HpaI aldolase/citrate lyase family protein</fullName>
    </submittedName>
</protein>
<dbReference type="SUPFAM" id="SSF51621">
    <property type="entry name" value="Phosphoenolpyruvate/pyruvate domain"/>
    <property type="match status" value="1"/>
</dbReference>
<dbReference type="Gene3D" id="3.20.20.60">
    <property type="entry name" value="Phosphoenolpyruvate-binding domains"/>
    <property type="match status" value="1"/>
</dbReference>
<name>A0ABV7DAW8_9HYPH</name>
<evidence type="ECO:0000256" key="3">
    <source>
        <dbReference type="ARBA" id="ARBA00023239"/>
    </source>
</evidence>
<dbReference type="InterPro" id="IPR015813">
    <property type="entry name" value="Pyrv/PenolPyrv_kinase-like_dom"/>
</dbReference>
<dbReference type="InterPro" id="IPR050251">
    <property type="entry name" value="HpcH-HpaI_aldolase"/>
</dbReference>
<accession>A0ABV7DAW8</accession>
<gene>
    <name evidence="5" type="ORF">ACFOHH_02805</name>
</gene>
<proteinExistence type="inferred from homology"/>
<comment type="caution">
    <text evidence="5">The sequence shown here is derived from an EMBL/GenBank/DDBJ whole genome shotgun (WGS) entry which is preliminary data.</text>
</comment>
<dbReference type="PANTHER" id="PTHR30502:SF0">
    <property type="entry name" value="PHOSPHOENOLPYRUVATE CARBOXYLASE FAMILY PROTEIN"/>
    <property type="match status" value="1"/>
</dbReference>
<keyword evidence="2" id="KW-0479">Metal-binding</keyword>
<comment type="similarity">
    <text evidence="1">Belongs to the HpcH/HpaI aldolase family.</text>
</comment>